<dbReference type="CDD" id="cd17189">
    <property type="entry name" value="FERM_F1_FARP1"/>
    <property type="match status" value="1"/>
</dbReference>
<dbReference type="AlphaFoldDB" id="A0A8C2E1L2"/>
<feature type="domain" description="FERM" evidence="11">
    <location>
        <begin position="40"/>
        <end position="335"/>
    </location>
</feature>
<evidence type="ECO:0000256" key="6">
    <source>
        <dbReference type="ARBA" id="ARBA00034102"/>
    </source>
</evidence>
<dbReference type="GO" id="GO:0030175">
    <property type="term" value="C:filopodium"/>
    <property type="evidence" value="ECO:0007669"/>
    <property type="project" value="UniProtKB-SubCell"/>
</dbReference>
<dbReference type="FunFam" id="1.20.900.10:FF:000021">
    <property type="entry name" value="FERM, RhoGEF and pleckstrin domain-containing protein 1"/>
    <property type="match status" value="1"/>
</dbReference>
<dbReference type="InterPro" id="IPR000299">
    <property type="entry name" value="FERM_domain"/>
</dbReference>
<dbReference type="PROSITE" id="PS00660">
    <property type="entry name" value="FERM_1"/>
    <property type="match status" value="1"/>
</dbReference>
<keyword evidence="5" id="KW-0770">Synapse</keyword>
<dbReference type="GO" id="GO:0045202">
    <property type="term" value="C:synapse"/>
    <property type="evidence" value="ECO:0007669"/>
    <property type="project" value="UniProtKB-SubCell"/>
</dbReference>
<dbReference type="PANTHER" id="PTHR45858">
    <property type="entry name" value="FERM DOMAIN CONTAINING PROTEIN"/>
    <property type="match status" value="1"/>
</dbReference>
<dbReference type="CDD" id="cd00160">
    <property type="entry name" value="RhoGEF"/>
    <property type="match status" value="1"/>
</dbReference>
<dbReference type="SMART" id="SM00233">
    <property type="entry name" value="PH"/>
    <property type="match status" value="2"/>
</dbReference>
<dbReference type="FunFam" id="2.30.29.30:FF:000046">
    <property type="entry name" value="FERM, RhoGEF and pleckstrin domain-containing protein 1"/>
    <property type="match status" value="1"/>
</dbReference>
<dbReference type="Gene3D" id="3.10.20.90">
    <property type="entry name" value="Phosphatidylinositol 3-kinase Catalytic Subunit, Chain A, domain 1"/>
    <property type="match status" value="1"/>
</dbReference>
<dbReference type="CDD" id="cd01220">
    <property type="entry name" value="PH1_FARP1-like"/>
    <property type="match status" value="1"/>
</dbReference>
<dbReference type="PANTHER" id="PTHR45858:SF2">
    <property type="entry name" value="FERM, ARHGEF AND PLECKSTRIN DOMAIN-CONTAINING PROTEIN 1"/>
    <property type="match status" value="1"/>
</dbReference>
<dbReference type="CDD" id="cd13235">
    <property type="entry name" value="PH2_FARP1-like"/>
    <property type="match status" value="1"/>
</dbReference>
<evidence type="ECO:0000256" key="3">
    <source>
        <dbReference type="ARBA" id="ARBA00004514"/>
    </source>
</evidence>
<evidence type="ECO:0000256" key="1">
    <source>
        <dbReference type="ARBA" id="ARBA00004279"/>
    </source>
</evidence>
<dbReference type="InterPro" id="IPR019748">
    <property type="entry name" value="FERM_central"/>
</dbReference>
<keyword evidence="4" id="KW-0217">Developmental protein</keyword>
<dbReference type="Pfam" id="PF00621">
    <property type="entry name" value="RhoGEF"/>
    <property type="match status" value="1"/>
</dbReference>
<evidence type="ECO:0000259" key="11">
    <source>
        <dbReference type="PROSITE" id="PS50057"/>
    </source>
</evidence>
<dbReference type="PROSITE" id="PS50003">
    <property type="entry name" value="PH_DOMAIN"/>
    <property type="match status" value="2"/>
</dbReference>
<dbReference type="Gene3D" id="1.20.80.60">
    <property type="match status" value="1"/>
</dbReference>
<dbReference type="GO" id="GO:0005829">
    <property type="term" value="C:cytosol"/>
    <property type="evidence" value="ECO:0007669"/>
    <property type="project" value="UniProtKB-SubCell"/>
</dbReference>
<evidence type="ECO:0000256" key="2">
    <source>
        <dbReference type="ARBA" id="ARBA00004486"/>
    </source>
</evidence>
<evidence type="ECO:0000259" key="9">
    <source>
        <dbReference type="PROSITE" id="PS50003"/>
    </source>
</evidence>
<feature type="domain" description="PH" evidence="9">
    <location>
        <begin position="500"/>
        <end position="597"/>
    </location>
</feature>
<dbReference type="SUPFAM" id="SSF50729">
    <property type="entry name" value="PH domain-like"/>
    <property type="match status" value="2"/>
</dbReference>
<protein>
    <recommendedName>
        <fullName evidence="7">FERM, ARHGEF and pleckstrin domain-containing protein 1</fullName>
    </recommendedName>
    <alternativeName>
        <fullName evidence="8">FERM, RhoGEF and pleckstrin domain-containing protein 1</fullName>
    </alternativeName>
</protein>
<keyword evidence="5" id="KW-0771">Synaptosome</keyword>
<dbReference type="GO" id="GO:0005085">
    <property type="term" value="F:guanyl-nucleotide exchange factor activity"/>
    <property type="evidence" value="ECO:0007669"/>
    <property type="project" value="InterPro"/>
</dbReference>
<evidence type="ECO:0000256" key="8">
    <source>
        <dbReference type="ARBA" id="ARBA00042170"/>
    </source>
</evidence>
<dbReference type="SMART" id="SM00295">
    <property type="entry name" value="B41"/>
    <property type="match status" value="1"/>
</dbReference>
<dbReference type="SMART" id="SM00325">
    <property type="entry name" value="RhoGEF"/>
    <property type="match status" value="1"/>
</dbReference>
<evidence type="ECO:0000313" key="13">
    <source>
        <dbReference type="Proteomes" id="UP000694701"/>
    </source>
</evidence>
<dbReference type="GO" id="GO:0030425">
    <property type="term" value="C:dendrite"/>
    <property type="evidence" value="ECO:0007669"/>
    <property type="project" value="UniProtKB-SubCell"/>
</dbReference>
<dbReference type="Pfam" id="PF00169">
    <property type="entry name" value="PH"/>
    <property type="match status" value="2"/>
</dbReference>
<sequence length="787" mass="89562">MVEQGQTSLAGQRLGAPETLGISTLEPGHKPPAMPPGHLVPIRVLLLDDSEEIFDISHRASGRVLFEMVCLHLNLIEGDYFGLEFQSHHRKMVWLDLLKPIRKQITRPKHTVLRFVVKFFPPDHSLLLEELTRYLFALQVRQDLASGRLTCSDASASLLVSHIIQSEIGDFEETQFSQTKHFLISLLKKQHMLVRYVLKHGSWFKLVLSRTINIKGICLRPVLMIFICACLSFSEVTCALVNGHAEDCRGATPSPLISPMLNDTGAIRTDDEEDNRRKNCPTDNAYCIAKELLCTERTYLKDLELITGVLDKEDCVPEALKTLLSSTYEPLHSHHTHFLQELEERLSLWEGPCSTEVKGEMQRIGDLLLKSAQELKALSGQLQMISECVFALERACVASRRLECVCREFELQKVCYIPLNVFLLSPLHRLLHYRQILDRLCKHYPPTHTDYSDCRAALDDVCELEAALRPGLEQIENYQKLLELQKDLIGVEHLAVAGRQLIRLGCLSKLSGKGLQQRMFFLFNDVLLYSTRGITSANQFTVHRQLPLHGMTIRESEDEWGVPHSFTLMVQQQSLVVAACSESEMEKWMEDLKMAVDMAEECNGLTADLLSASKDVKSSGASEVVESEDDLCGSRTSLPRNGNNSGNTLNRGNTTAHVCWHRNTSVSMLDFSIAIENKLSGNLLRKFKNSNGWQKLWVVFTNFTLFFYKTHEDEYPLASLPLLGYSVTHAGESENIHKDHVFKLHFKSHIYYFRTESEYFFERWMTVIRSATVSASRTRYLNRTEPD</sequence>
<dbReference type="Ensembl" id="ENSCCRT00020034614.1">
    <property type="protein sequence ID" value="ENSCCRP00020031646.1"/>
    <property type="gene ID" value="ENSCCRG00020014209.1"/>
</dbReference>
<comment type="subcellular location">
    <subcellularLocation>
        <location evidence="1">Cell projection</location>
        <location evidence="1">Dendrite</location>
    </subcellularLocation>
    <subcellularLocation>
        <location evidence="2">Cell projection</location>
        <location evidence="2">Filopodium</location>
    </subcellularLocation>
    <subcellularLocation>
        <location evidence="3">Cytoplasm</location>
        <location evidence="3">Cytosol</location>
    </subcellularLocation>
    <subcellularLocation>
        <location evidence="6">Synapse</location>
        <location evidence="6">Synaptosome</location>
    </subcellularLocation>
</comment>
<dbReference type="InterPro" id="IPR019747">
    <property type="entry name" value="FERM_CS"/>
</dbReference>
<dbReference type="InterPro" id="IPR000219">
    <property type="entry name" value="DH_dom"/>
</dbReference>
<evidence type="ECO:0000256" key="7">
    <source>
        <dbReference type="ARBA" id="ARBA00040395"/>
    </source>
</evidence>
<feature type="domain" description="DH" evidence="10">
    <location>
        <begin position="284"/>
        <end position="471"/>
    </location>
</feature>
<dbReference type="SUPFAM" id="SSF47031">
    <property type="entry name" value="Second domain of FERM"/>
    <property type="match status" value="1"/>
</dbReference>
<organism evidence="12 13">
    <name type="scientific">Cyprinus carpio</name>
    <name type="common">Common carp</name>
    <dbReference type="NCBI Taxonomy" id="7962"/>
    <lineage>
        <taxon>Eukaryota</taxon>
        <taxon>Metazoa</taxon>
        <taxon>Chordata</taxon>
        <taxon>Craniata</taxon>
        <taxon>Vertebrata</taxon>
        <taxon>Euteleostomi</taxon>
        <taxon>Actinopterygii</taxon>
        <taxon>Neopterygii</taxon>
        <taxon>Teleostei</taxon>
        <taxon>Ostariophysi</taxon>
        <taxon>Cypriniformes</taxon>
        <taxon>Cyprinidae</taxon>
        <taxon>Cyprininae</taxon>
        <taxon>Cyprinus</taxon>
    </lineage>
</organism>
<dbReference type="InterPro" id="IPR035899">
    <property type="entry name" value="DBL_dom_sf"/>
</dbReference>
<dbReference type="InterPro" id="IPR029071">
    <property type="entry name" value="Ubiquitin-like_domsf"/>
</dbReference>
<evidence type="ECO:0000259" key="10">
    <source>
        <dbReference type="PROSITE" id="PS50010"/>
    </source>
</evidence>
<dbReference type="InterPro" id="IPR001849">
    <property type="entry name" value="PH_domain"/>
</dbReference>
<dbReference type="InterPro" id="IPR011993">
    <property type="entry name" value="PH-like_dom_sf"/>
</dbReference>
<dbReference type="Gene3D" id="2.30.29.30">
    <property type="entry name" value="Pleckstrin-homology domain (PH domain)/Phosphotyrosine-binding domain (PTB)"/>
    <property type="match status" value="2"/>
</dbReference>
<dbReference type="Pfam" id="PF00373">
    <property type="entry name" value="FERM_M"/>
    <property type="match status" value="1"/>
</dbReference>
<dbReference type="PROSITE" id="PS50057">
    <property type="entry name" value="FERM_3"/>
    <property type="match status" value="1"/>
</dbReference>
<dbReference type="SUPFAM" id="SSF54236">
    <property type="entry name" value="Ubiquitin-like"/>
    <property type="match status" value="1"/>
</dbReference>
<dbReference type="PRINTS" id="PR00935">
    <property type="entry name" value="BAND41"/>
</dbReference>
<dbReference type="CDD" id="cd14473">
    <property type="entry name" value="FERM_B-lobe"/>
    <property type="match status" value="1"/>
</dbReference>
<dbReference type="Gene3D" id="1.20.900.10">
    <property type="entry name" value="Dbl homology (DH) domain"/>
    <property type="match status" value="1"/>
</dbReference>
<evidence type="ECO:0000256" key="5">
    <source>
        <dbReference type="ARBA" id="ARBA00022599"/>
    </source>
</evidence>
<dbReference type="Proteomes" id="UP000694701">
    <property type="component" value="Unplaced"/>
</dbReference>
<dbReference type="PROSITE" id="PS50010">
    <property type="entry name" value="DH_2"/>
    <property type="match status" value="1"/>
</dbReference>
<dbReference type="InterPro" id="IPR018979">
    <property type="entry name" value="FERM_N"/>
</dbReference>
<reference evidence="12" key="1">
    <citation type="submission" date="2025-08" db="UniProtKB">
        <authorList>
            <consortium name="Ensembl"/>
        </authorList>
    </citation>
    <scope>IDENTIFICATION</scope>
</reference>
<dbReference type="Pfam" id="PF09379">
    <property type="entry name" value="FERM_N"/>
    <property type="match status" value="1"/>
</dbReference>
<evidence type="ECO:0000256" key="4">
    <source>
        <dbReference type="ARBA" id="ARBA00022473"/>
    </source>
</evidence>
<dbReference type="FunFam" id="3.10.20.90:FF:000040">
    <property type="entry name" value="FERM, RhoGEF and pleckstrin domain-containing protein"/>
    <property type="match status" value="1"/>
</dbReference>
<accession>A0A8C2E1L2</accession>
<dbReference type="InterPro" id="IPR035963">
    <property type="entry name" value="FERM_2"/>
</dbReference>
<dbReference type="InterPro" id="IPR051835">
    <property type="entry name" value="RAC1-GEF"/>
</dbReference>
<dbReference type="SUPFAM" id="SSF48065">
    <property type="entry name" value="DBL homology domain (DH-domain)"/>
    <property type="match status" value="1"/>
</dbReference>
<proteinExistence type="predicted"/>
<evidence type="ECO:0000313" key="12">
    <source>
        <dbReference type="Ensembl" id="ENSCCRP00020031646.1"/>
    </source>
</evidence>
<dbReference type="InterPro" id="IPR019749">
    <property type="entry name" value="Band_41_domain"/>
</dbReference>
<name>A0A8C2E1L2_CYPCA</name>
<feature type="domain" description="PH" evidence="9">
    <location>
        <begin position="676"/>
        <end position="773"/>
    </location>
</feature>